<protein>
    <submittedName>
        <fullName evidence="1">Uncharacterized protein</fullName>
    </submittedName>
</protein>
<accession>D6U424</accession>
<name>D6U424_KTERA</name>
<evidence type="ECO:0000313" key="2">
    <source>
        <dbReference type="Proteomes" id="UP000004508"/>
    </source>
</evidence>
<reference evidence="1 2" key="1">
    <citation type="journal article" date="2011" name="Stand. Genomic Sci.">
        <title>Non-contiguous finished genome sequence and contextual data of the filamentous soil bacterium Ktedonobacter racemifer type strain (SOSP1-21).</title>
        <authorList>
            <person name="Chang Y.J."/>
            <person name="Land M."/>
            <person name="Hauser L."/>
            <person name="Chertkov O."/>
            <person name="Del Rio T.G."/>
            <person name="Nolan M."/>
            <person name="Copeland A."/>
            <person name="Tice H."/>
            <person name="Cheng J.F."/>
            <person name="Lucas S."/>
            <person name="Han C."/>
            <person name="Goodwin L."/>
            <person name="Pitluck S."/>
            <person name="Ivanova N."/>
            <person name="Ovchinikova G."/>
            <person name="Pati A."/>
            <person name="Chen A."/>
            <person name="Palaniappan K."/>
            <person name="Mavromatis K."/>
            <person name="Liolios K."/>
            <person name="Brettin T."/>
            <person name="Fiebig A."/>
            <person name="Rohde M."/>
            <person name="Abt B."/>
            <person name="Goker M."/>
            <person name="Detter J.C."/>
            <person name="Woyke T."/>
            <person name="Bristow J."/>
            <person name="Eisen J.A."/>
            <person name="Markowitz V."/>
            <person name="Hugenholtz P."/>
            <person name="Kyrpides N.C."/>
            <person name="Klenk H.P."/>
            <person name="Lapidus A."/>
        </authorList>
    </citation>
    <scope>NUCLEOTIDE SEQUENCE [LARGE SCALE GENOMIC DNA]</scope>
    <source>
        <strain evidence="2">DSM 44963</strain>
    </source>
</reference>
<comment type="caution">
    <text evidence="1">The sequence shown here is derived from an EMBL/GenBank/DDBJ whole genome shotgun (WGS) entry which is preliminary data.</text>
</comment>
<organism evidence="1 2">
    <name type="scientific">Ktedonobacter racemifer DSM 44963</name>
    <dbReference type="NCBI Taxonomy" id="485913"/>
    <lineage>
        <taxon>Bacteria</taxon>
        <taxon>Bacillati</taxon>
        <taxon>Chloroflexota</taxon>
        <taxon>Ktedonobacteria</taxon>
        <taxon>Ktedonobacterales</taxon>
        <taxon>Ktedonobacteraceae</taxon>
        <taxon>Ktedonobacter</taxon>
    </lineage>
</organism>
<dbReference type="EMBL" id="ADVG01000004">
    <property type="protein sequence ID" value="EFH81262.1"/>
    <property type="molecule type" value="Genomic_DNA"/>
</dbReference>
<dbReference type="InParanoid" id="D6U424"/>
<evidence type="ECO:0000313" key="1">
    <source>
        <dbReference type="EMBL" id="EFH81262.1"/>
    </source>
</evidence>
<dbReference type="AlphaFoldDB" id="D6U424"/>
<keyword evidence="2" id="KW-1185">Reference proteome</keyword>
<sequence length="144" mass="15298">MKMSSKYPISIENIPGEAWEMVQAISAKSGSDTTEVLRQCVVAGSLIELIKAGPDNEVGEYGEFSSTYLARLARRVLGAPIDFLLETGQHPYLALTADANGPTPATKKGASDAPAPSFLLDQEIIEELQGLGVGESFSAGWQPD</sequence>
<gene>
    <name evidence="1" type="ORF">Krac_1969</name>
</gene>
<proteinExistence type="predicted"/>
<dbReference type="Proteomes" id="UP000004508">
    <property type="component" value="Unassembled WGS sequence"/>
</dbReference>